<gene>
    <name evidence="1" type="ORF">F5985_03460</name>
</gene>
<protein>
    <submittedName>
        <fullName evidence="1">Uncharacterized protein</fullName>
    </submittedName>
</protein>
<dbReference type="Proteomes" id="UP000481947">
    <property type="component" value="Unassembled WGS sequence"/>
</dbReference>
<accession>A0A7C9MQU8</accession>
<proteinExistence type="predicted"/>
<evidence type="ECO:0000313" key="1">
    <source>
        <dbReference type="EMBL" id="MYZ51218.1"/>
    </source>
</evidence>
<sequence>MFVTYSEFQVKNPSKPALDNESSYWDMLIYRDNEQQGWFTAMIESNEFANIFQSILAPYPSGIGLIVESIGAKDFSVKCVQYALFDRQSSIWDFHVVEEIWRVNPSALSEDSVEVFRLQGRGLLDSSGNLVKMKLGDKLELIYQSSRI</sequence>
<evidence type="ECO:0000313" key="2">
    <source>
        <dbReference type="Proteomes" id="UP000481947"/>
    </source>
</evidence>
<name>A0A7C9MQU8_9BURK</name>
<dbReference type="EMBL" id="VYSB01000002">
    <property type="protein sequence ID" value="MYZ51218.1"/>
    <property type="molecule type" value="Genomic_DNA"/>
</dbReference>
<dbReference type="RefSeq" id="WP_161124327.1">
    <property type="nucleotide sequence ID" value="NZ_VYSB01000002.1"/>
</dbReference>
<comment type="caution">
    <text evidence="1">The sequence shown here is derived from an EMBL/GenBank/DDBJ whole genome shotgun (WGS) entry which is preliminary data.</text>
</comment>
<dbReference type="AlphaFoldDB" id="A0A7C9MQU8"/>
<reference evidence="1 2" key="1">
    <citation type="submission" date="2019-09" db="EMBL/GenBank/DDBJ databases">
        <title>Identification of Malikia spinosa a prominent benzene-, toluene-, and ethylbenzene-degrading bacterium: enrichment, isolation and whole genome sequencing.</title>
        <authorList>
            <person name="Tancsics A."/>
            <person name="Revesz F."/>
            <person name="Kriszt B."/>
        </authorList>
    </citation>
    <scope>NUCLEOTIDE SEQUENCE [LARGE SCALE GENOMIC DNA]</scope>
    <source>
        <strain evidence="1 2">AB6</strain>
    </source>
</reference>
<organism evidence="1 2">
    <name type="scientific">Malikia spinosa</name>
    <dbReference type="NCBI Taxonomy" id="86180"/>
    <lineage>
        <taxon>Bacteria</taxon>
        <taxon>Pseudomonadati</taxon>
        <taxon>Pseudomonadota</taxon>
        <taxon>Betaproteobacteria</taxon>
        <taxon>Burkholderiales</taxon>
        <taxon>Comamonadaceae</taxon>
        <taxon>Malikia</taxon>
    </lineage>
</organism>